<dbReference type="Proteomes" id="UP000326364">
    <property type="component" value="Unassembled WGS sequence"/>
</dbReference>
<dbReference type="InterPro" id="IPR036457">
    <property type="entry name" value="PPM-type-like_dom_sf"/>
</dbReference>
<gene>
    <name evidence="2" type="ORF">F4U95_23665</name>
    <name evidence="1" type="ORF">F4U96_23800</name>
</gene>
<dbReference type="Proteomes" id="UP000325933">
    <property type="component" value="Unassembled WGS sequence"/>
</dbReference>
<dbReference type="SUPFAM" id="SSF81606">
    <property type="entry name" value="PP2C-like"/>
    <property type="match status" value="1"/>
</dbReference>
<dbReference type="EMBL" id="VYQA01000039">
    <property type="protein sequence ID" value="KAA9023318.1"/>
    <property type="molecule type" value="Genomic_DNA"/>
</dbReference>
<dbReference type="Gene3D" id="3.60.40.10">
    <property type="entry name" value="PPM-type phosphatase domain"/>
    <property type="match status" value="1"/>
</dbReference>
<sequence>MGIIIAWHSTQGPHTEDNRDCCGIGIQDEAALCVLFDGSSSGLDSGSFARAATRRLVDWFVGEQGVTADKIIERLRDIRRELAASFRKDSASVMIALFDRRGAAHLIHAGDCLAGLRYGATAISWRVAPHTLANAVRDIAIEEIAVSPLRNRITRSFRTSGFMAPDVTGFAFEPDSDLILATDGFWALLSAERQIEFLGRGAARDTEHLDDCSALVLRIDEEMPDQVQGNDTCNLYFVNASG</sequence>
<evidence type="ECO:0000313" key="1">
    <source>
        <dbReference type="EMBL" id="KAA9011099.1"/>
    </source>
</evidence>
<protein>
    <recommendedName>
        <fullName evidence="5">Serine/threonine-protein phosphatase</fullName>
    </recommendedName>
</protein>
<name>A0A5J5HT36_9SPHN</name>
<comment type="caution">
    <text evidence="2">The sequence shown here is derived from an EMBL/GenBank/DDBJ whole genome shotgun (WGS) entry which is preliminary data.</text>
</comment>
<accession>A0A5J5HT36</accession>
<evidence type="ECO:0000313" key="2">
    <source>
        <dbReference type="EMBL" id="KAA9023318.1"/>
    </source>
</evidence>
<organism evidence="2 3">
    <name type="scientific">Sphingobium limneticum</name>
    <dbReference type="NCBI Taxonomy" id="1007511"/>
    <lineage>
        <taxon>Bacteria</taxon>
        <taxon>Pseudomonadati</taxon>
        <taxon>Pseudomonadota</taxon>
        <taxon>Alphaproteobacteria</taxon>
        <taxon>Sphingomonadales</taxon>
        <taxon>Sphingomonadaceae</taxon>
        <taxon>Sphingobium</taxon>
    </lineage>
</organism>
<dbReference type="EMBL" id="VYQB01000041">
    <property type="protein sequence ID" value="KAA9011099.1"/>
    <property type="molecule type" value="Genomic_DNA"/>
</dbReference>
<evidence type="ECO:0000313" key="3">
    <source>
        <dbReference type="Proteomes" id="UP000325933"/>
    </source>
</evidence>
<keyword evidence="4" id="KW-1185">Reference proteome</keyword>
<proteinExistence type="predicted"/>
<evidence type="ECO:0000313" key="4">
    <source>
        <dbReference type="Proteomes" id="UP000326364"/>
    </source>
</evidence>
<evidence type="ECO:0008006" key="5">
    <source>
        <dbReference type="Google" id="ProtNLM"/>
    </source>
</evidence>
<dbReference type="RefSeq" id="WP_150426925.1">
    <property type="nucleotide sequence ID" value="NZ_VYQA01000039.1"/>
</dbReference>
<dbReference type="AlphaFoldDB" id="A0A5J5HT36"/>
<reference evidence="3 4" key="1">
    <citation type="submission" date="2019-09" db="EMBL/GenBank/DDBJ databases">
        <authorList>
            <person name="Feng G."/>
        </authorList>
    </citation>
    <scope>NUCLEOTIDE SEQUENCE [LARGE SCALE GENOMIC DNA]</scope>
    <source>
        <strain evidence="2 3">KACC 19283</strain>
        <strain evidence="1 4">KACC 19284</strain>
    </source>
</reference>